<sequence length="169" mass="19281">MKLDVSDVLYDSSSVSSDSGTSQSSRVSHDFLASIANSTILPSSIRFPRRVWPRRAERHRQAQCKRGVGGGRSGDELFREVRRRACTREENRECKTEQREKEIEGRGGAHRRPNDLSRTNDRLKLLFSYIKPLDSFSLTLHENEFARTFLSTLLPVFPIKTSPFPSPLT</sequence>
<dbReference type="GeneID" id="117205449"/>
<feature type="region of interest" description="Disordered" evidence="1">
    <location>
        <begin position="88"/>
        <end position="115"/>
    </location>
</feature>
<accession>A0A6P8LN82</accession>
<dbReference type="RefSeq" id="XP_033299724.1">
    <property type="nucleotide sequence ID" value="XM_033443833.1"/>
</dbReference>
<evidence type="ECO:0000313" key="3">
    <source>
        <dbReference type="RefSeq" id="XP_033299724.1"/>
    </source>
</evidence>
<dbReference type="AlphaFoldDB" id="A0A6P8LN82"/>
<reference evidence="3" key="1">
    <citation type="submission" date="2025-08" db="UniProtKB">
        <authorList>
            <consortium name="RefSeq"/>
        </authorList>
    </citation>
    <scope>IDENTIFICATION</scope>
    <source>
        <tissue evidence="3">Muscle</tissue>
    </source>
</reference>
<keyword evidence="2" id="KW-1185">Reference proteome</keyword>
<name>A0A6P8LN82_9HYME</name>
<dbReference type="Proteomes" id="UP000515164">
    <property type="component" value="Unplaced"/>
</dbReference>
<protein>
    <submittedName>
        <fullName evidence="3">Uncharacterized protein LOC117205449</fullName>
    </submittedName>
</protein>
<gene>
    <name evidence="3" type="primary">LOC117205449</name>
</gene>
<proteinExistence type="predicted"/>
<evidence type="ECO:0000313" key="2">
    <source>
        <dbReference type="Proteomes" id="UP000515164"/>
    </source>
</evidence>
<evidence type="ECO:0000256" key="1">
    <source>
        <dbReference type="SAM" id="MobiDB-lite"/>
    </source>
</evidence>
<dbReference type="KEGG" id="bbif:117205449"/>
<feature type="region of interest" description="Disordered" evidence="1">
    <location>
        <begin position="1"/>
        <end position="26"/>
    </location>
</feature>
<organism evidence="2 3">
    <name type="scientific">Bombus bifarius</name>
    <dbReference type="NCBI Taxonomy" id="103933"/>
    <lineage>
        <taxon>Eukaryota</taxon>
        <taxon>Metazoa</taxon>
        <taxon>Ecdysozoa</taxon>
        <taxon>Arthropoda</taxon>
        <taxon>Hexapoda</taxon>
        <taxon>Insecta</taxon>
        <taxon>Pterygota</taxon>
        <taxon>Neoptera</taxon>
        <taxon>Endopterygota</taxon>
        <taxon>Hymenoptera</taxon>
        <taxon>Apocrita</taxon>
        <taxon>Aculeata</taxon>
        <taxon>Apoidea</taxon>
        <taxon>Anthophila</taxon>
        <taxon>Apidae</taxon>
        <taxon>Bombus</taxon>
        <taxon>Pyrobombus</taxon>
    </lineage>
</organism>